<protein>
    <recommendedName>
        <fullName evidence="3">Lipoprotein</fullName>
    </recommendedName>
</protein>
<evidence type="ECO:0000313" key="1">
    <source>
        <dbReference type="EMBL" id="QKS72301.1"/>
    </source>
</evidence>
<evidence type="ECO:0000313" key="2">
    <source>
        <dbReference type="Proteomes" id="UP000318138"/>
    </source>
</evidence>
<dbReference type="EMBL" id="CP041372">
    <property type="protein sequence ID" value="QKS72301.1"/>
    <property type="molecule type" value="Genomic_DNA"/>
</dbReference>
<evidence type="ECO:0008006" key="3">
    <source>
        <dbReference type="Google" id="ProtNLM"/>
    </source>
</evidence>
<organism evidence="1 2">
    <name type="scientific">Paenalkalicoccus suaedae</name>
    <dbReference type="NCBI Taxonomy" id="2592382"/>
    <lineage>
        <taxon>Bacteria</taxon>
        <taxon>Bacillati</taxon>
        <taxon>Bacillota</taxon>
        <taxon>Bacilli</taxon>
        <taxon>Bacillales</taxon>
        <taxon>Bacillaceae</taxon>
        <taxon>Paenalkalicoccus</taxon>
    </lineage>
</organism>
<name>A0A859FGY0_9BACI</name>
<proteinExistence type="predicted"/>
<dbReference type="KEGG" id="psua:FLK61_37335"/>
<dbReference type="AlphaFoldDB" id="A0A859FGY0"/>
<sequence length="156" mass="17658">MKKLLVVASMLVLVGCSEDADQANSQAEYPYDVVVTDTHEEFELALLEDENTYYKAIRYLGEESEIDIQSSSRPFTSALYVGDDVYTVDVADIATTFTLEGNNPYVEEVLVNENIQEYENGVLSVTATFYYNDEHYELQVESELETDQASVNVENY</sequence>
<accession>A0A859FGY0</accession>
<dbReference type="RefSeq" id="WP_176010282.1">
    <property type="nucleotide sequence ID" value="NZ_CP041372.2"/>
</dbReference>
<dbReference type="PROSITE" id="PS51257">
    <property type="entry name" value="PROKAR_LIPOPROTEIN"/>
    <property type="match status" value="1"/>
</dbReference>
<keyword evidence="2" id="KW-1185">Reference proteome</keyword>
<reference evidence="2" key="1">
    <citation type="submission" date="2019-07" db="EMBL/GenBank/DDBJ databases">
        <title>Bacillus alkalisoli sp. nov. isolated from saline soil.</title>
        <authorList>
            <person name="Sun J.-Q."/>
            <person name="Xu L."/>
        </authorList>
    </citation>
    <scope>NUCLEOTIDE SEQUENCE [LARGE SCALE GENOMIC DNA]</scope>
    <source>
        <strain evidence="2">M4U3P1</strain>
    </source>
</reference>
<gene>
    <name evidence="1" type="ORF">FLK61_37335</name>
</gene>
<dbReference type="Proteomes" id="UP000318138">
    <property type="component" value="Chromosome"/>
</dbReference>